<dbReference type="EMBL" id="VUJX02000010">
    <property type="protein sequence ID" value="KAL0931576.1"/>
    <property type="molecule type" value="Genomic_DNA"/>
</dbReference>
<organism evidence="1 2">
    <name type="scientific">Colletotrichum truncatum</name>
    <name type="common">Anthracnose fungus</name>
    <name type="synonym">Colletotrichum capsici</name>
    <dbReference type="NCBI Taxonomy" id="5467"/>
    <lineage>
        <taxon>Eukaryota</taxon>
        <taxon>Fungi</taxon>
        <taxon>Dikarya</taxon>
        <taxon>Ascomycota</taxon>
        <taxon>Pezizomycotina</taxon>
        <taxon>Sordariomycetes</taxon>
        <taxon>Hypocreomycetidae</taxon>
        <taxon>Glomerellales</taxon>
        <taxon>Glomerellaceae</taxon>
        <taxon>Colletotrichum</taxon>
        <taxon>Colletotrichum truncatum species complex</taxon>
    </lineage>
</organism>
<dbReference type="Proteomes" id="UP000805649">
    <property type="component" value="Unassembled WGS sequence"/>
</dbReference>
<accession>A0ACC3YI68</accession>
<reference evidence="1 2" key="1">
    <citation type="journal article" date="2020" name="Phytopathology">
        <title>Genome Sequence Resources of Colletotrichum truncatum, C. plurivorum, C. musicola, and C. sojae: Four Species Pathogenic to Soybean (Glycine max).</title>
        <authorList>
            <person name="Rogerio F."/>
            <person name="Boufleur T.R."/>
            <person name="Ciampi-Guillardi M."/>
            <person name="Sukno S.A."/>
            <person name="Thon M.R."/>
            <person name="Massola Junior N.S."/>
            <person name="Baroncelli R."/>
        </authorList>
    </citation>
    <scope>NUCLEOTIDE SEQUENCE [LARGE SCALE GENOMIC DNA]</scope>
    <source>
        <strain evidence="1 2">CMES1059</strain>
    </source>
</reference>
<keyword evidence="1" id="KW-0482">Metalloprotease</keyword>
<keyword evidence="2" id="KW-1185">Reference proteome</keyword>
<protein>
    <submittedName>
        <fullName evidence="1">Metalloproteinase</fullName>
    </submittedName>
</protein>
<evidence type="ECO:0000313" key="1">
    <source>
        <dbReference type="EMBL" id="KAL0931576.1"/>
    </source>
</evidence>
<gene>
    <name evidence="1" type="ORF">CTRU02_214311</name>
</gene>
<sequence>MDLLWRKHKFPSRRCRRALSTASVCHHVIKLARSKSRPTNSTANSNNKVDFTGIRVYVDDRNLPDSAFRTIAPGEIVEVQWDTAQVHDLSSGGDFEFSSAGSLRYAEEGSNEITGQVVYDSGVIHASVDGAQAASVHAAFHQAITEKRVTLKSDCNSSQKKIVTSALSKGKSYATAAQSAAKAGTRLEQYFRSSSSSTKNTVSSVFGKVANVLGSTTSGANLYCSDVGNFCSGGVAAYCQPGTNGYIVVCDGWFTFPSSSSGCRSTDQAQVLIHEATHLSEVAGTDDVCYGYEGCVNKISTAQSLNNADSFAIYANGIKSNC</sequence>
<proteinExistence type="predicted"/>
<keyword evidence="1" id="KW-0378">Hydrolase</keyword>
<evidence type="ECO:0000313" key="2">
    <source>
        <dbReference type="Proteomes" id="UP000805649"/>
    </source>
</evidence>
<keyword evidence="1" id="KW-0645">Protease</keyword>
<name>A0ACC3YI68_COLTU</name>
<comment type="caution">
    <text evidence="1">The sequence shown here is derived from an EMBL/GenBank/DDBJ whole genome shotgun (WGS) entry which is preliminary data.</text>
</comment>